<evidence type="ECO:0000313" key="1">
    <source>
        <dbReference type="EMBL" id="EUJ18388.1"/>
    </source>
</evidence>
<sequence length="42" mass="4391">MIGKNAEEEMSAKRYAASVVLFSGVGLIFFNGSAHASRCVAA</sequence>
<organism evidence="1 2">
    <name type="scientific">Listeria aquatica FSL S10-1188</name>
    <dbReference type="NCBI Taxonomy" id="1265818"/>
    <lineage>
        <taxon>Bacteria</taxon>
        <taxon>Bacillati</taxon>
        <taxon>Bacillota</taxon>
        <taxon>Bacilli</taxon>
        <taxon>Bacillales</taxon>
        <taxon>Listeriaceae</taxon>
        <taxon>Listeria</taxon>
    </lineage>
</organism>
<dbReference type="PATRIC" id="fig|1265818.5.peg.1851"/>
<protein>
    <submittedName>
        <fullName evidence="1">Uncharacterized protein</fullName>
    </submittedName>
</protein>
<proteinExistence type="predicted"/>
<gene>
    <name evidence="1" type="ORF">MAQA_09179</name>
</gene>
<dbReference type="STRING" id="1265818.MAQA_09179"/>
<dbReference type="AlphaFoldDB" id="W7BF60"/>
<name>W7BF60_9LIST</name>
<accession>W7BF60</accession>
<reference evidence="1 2" key="1">
    <citation type="journal article" date="2014" name="Int. J. Syst. Evol. Microbiol.">
        <title>Listeria floridensis sp. nov., Listeria aquatica sp. nov., Listeria cornellensis sp. nov., Listeria riparia sp. nov. and Listeria grandensis sp. nov., from agricultural and natural environments.</title>
        <authorList>
            <person name="den Bakker H.C."/>
            <person name="Warchocki S."/>
            <person name="Wright E.M."/>
            <person name="Allred A.F."/>
            <person name="Ahlstrom C."/>
            <person name="Manuel C.S."/>
            <person name="Stasiewicz M.J."/>
            <person name="Burrell A."/>
            <person name="Roof S."/>
            <person name="Strawn L."/>
            <person name="Fortes E.D."/>
            <person name="Nightingale K.K."/>
            <person name="Kephart D."/>
            <person name="Wiedmann M."/>
        </authorList>
    </citation>
    <scope>NUCLEOTIDE SEQUENCE [LARGE SCALE GENOMIC DNA]</scope>
    <source>
        <strain evidence="1 2">FSL S10-1188</strain>
    </source>
</reference>
<keyword evidence="2" id="KW-1185">Reference proteome</keyword>
<dbReference type="Proteomes" id="UP000019246">
    <property type="component" value="Unassembled WGS sequence"/>
</dbReference>
<comment type="caution">
    <text evidence="1">The sequence shown here is derived from an EMBL/GenBank/DDBJ whole genome shotgun (WGS) entry which is preliminary data.</text>
</comment>
<evidence type="ECO:0000313" key="2">
    <source>
        <dbReference type="Proteomes" id="UP000019246"/>
    </source>
</evidence>
<dbReference type="EMBL" id="AOCG01000010">
    <property type="protein sequence ID" value="EUJ18388.1"/>
    <property type="molecule type" value="Genomic_DNA"/>
</dbReference>